<evidence type="ECO:0000259" key="9">
    <source>
        <dbReference type="PROSITE" id="PS51351"/>
    </source>
</evidence>
<dbReference type="InterPro" id="IPR036388">
    <property type="entry name" value="WH-like_DNA-bd_sf"/>
</dbReference>
<feature type="domain" description="TFIIE beta" evidence="9">
    <location>
        <begin position="61"/>
        <end position="150"/>
    </location>
</feature>
<comment type="subunit">
    <text evidence="7">Tetramer of two alpha and two beta chains.</text>
</comment>
<keyword evidence="2 7" id="KW-0805">Transcription regulation</keyword>
<protein>
    <recommendedName>
        <fullName evidence="7">Transcription initiation factor IIE subunit beta</fullName>
    </recommendedName>
</protein>
<keyword evidence="5 7" id="KW-0539">Nucleus</keyword>
<dbReference type="InterPro" id="IPR016656">
    <property type="entry name" value="TFIIE-bsu"/>
</dbReference>
<keyword evidence="10" id="KW-1185">Reference proteome</keyword>
<comment type="subcellular location">
    <subcellularLocation>
        <location evidence="1 7">Nucleus</location>
    </subcellularLocation>
</comment>
<dbReference type="GeneID" id="100197601"/>
<dbReference type="PROSITE" id="PS51351">
    <property type="entry name" value="TFIIE_BETA_C"/>
    <property type="match status" value="1"/>
</dbReference>
<evidence type="ECO:0000256" key="8">
    <source>
        <dbReference type="SAM" id="MobiDB-lite"/>
    </source>
</evidence>
<evidence type="ECO:0000256" key="2">
    <source>
        <dbReference type="ARBA" id="ARBA00023015"/>
    </source>
</evidence>
<sequence>MDPSLMKDLNAFKKRSLNQPAIESKKQVSNTAMVESVRKPKKRRRPELPPQLLQQSKKQAANQAFNYKTHTQIRTKSRFSILSSIVDLVKNRYQNKEFEPLTLDELLDLTKNTDIKSYDKEWLADESLKNNPKILFKDDKYSFKPKYALRDKKSLIRLLEKHDQSGLGGVLLDDVREGLPNADEIVKSISDKIMFVTRSNDKKAILFYYDSSYAVHVDEENQKHWRSVAVEGLAEPDIEKYLSNCGISTMTGVSSALQKRPEKRKGGKRKKNMRLLNSHLVGDVLKDYSEPSK</sequence>
<accession>A0ABM4CJT7</accession>
<organism evidence="10 11">
    <name type="scientific">Hydra vulgaris</name>
    <name type="common">Hydra</name>
    <name type="synonym">Hydra attenuata</name>
    <dbReference type="NCBI Taxonomy" id="6087"/>
    <lineage>
        <taxon>Eukaryota</taxon>
        <taxon>Metazoa</taxon>
        <taxon>Cnidaria</taxon>
        <taxon>Hydrozoa</taxon>
        <taxon>Hydroidolina</taxon>
        <taxon>Anthoathecata</taxon>
        <taxon>Aplanulata</taxon>
        <taxon>Hydridae</taxon>
        <taxon>Hydra</taxon>
    </lineage>
</organism>
<dbReference type="InterPro" id="IPR040501">
    <property type="entry name" value="TFA2_Winged_2"/>
</dbReference>
<feature type="compositionally biased region" description="Polar residues" evidence="8">
    <location>
        <begin position="17"/>
        <end position="33"/>
    </location>
</feature>
<gene>
    <name evidence="11" type="primary">LOC100197601</name>
</gene>
<dbReference type="PANTHER" id="PTHR12716">
    <property type="entry name" value="TRANSCRIPTION INITIATION FACTOR IIE, BETA SUBUNIT"/>
    <property type="match status" value="1"/>
</dbReference>
<comment type="similarity">
    <text evidence="7">Belongs to the TFIIE beta subunit family.</text>
</comment>
<dbReference type="Pfam" id="PF18121">
    <property type="entry name" value="TFA2_Winged_2"/>
    <property type="match status" value="1"/>
</dbReference>
<evidence type="ECO:0000256" key="6">
    <source>
        <dbReference type="ARBA" id="ARBA00025581"/>
    </source>
</evidence>
<evidence type="ECO:0000313" key="11">
    <source>
        <dbReference type="RefSeq" id="XP_065662014.1"/>
    </source>
</evidence>
<proteinExistence type="inferred from homology"/>
<dbReference type="PIRSF" id="PIRSF016398">
    <property type="entry name" value="TFIIE-beta"/>
    <property type="match status" value="1"/>
</dbReference>
<dbReference type="RefSeq" id="XP_065662014.1">
    <property type="nucleotide sequence ID" value="XM_065805942.1"/>
</dbReference>
<keyword evidence="4 7" id="KW-0804">Transcription</keyword>
<dbReference type="Pfam" id="PF02186">
    <property type="entry name" value="TFIIE_beta"/>
    <property type="match status" value="1"/>
</dbReference>
<comment type="function">
    <text evidence="6 7">Recruits TFIIH to the initiation complex and stimulates the RNA polymerase II C-terminal domain kinase and DNA-dependent ATPase activities of TFIIH. Both TFIIH and TFIIE are required for promoter clearance by RNA polymerase.</text>
</comment>
<evidence type="ECO:0000256" key="5">
    <source>
        <dbReference type="ARBA" id="ARBA00023242"/>
    </source>
</evidence>
<dbReference type="InterPro" id="IPR003166">
    <property type="entry name" value="TFIIE_bsu_DNA-bd"/>
</dbReference>
<evidence type="ECO:0000256" key="7">
    <source>
        <dbReference type="PIRNR" id="PIRNR016398"/>
    </source>
</evidence>
<evidence type="ECO:0000256" key="1">
    <source>
        <dbReference type="ARBA" id="ARBA00004123"/>
    </source>
</evidence>
<evidence type="ECO:0000256" key="4">
    <source>
        <dbReference type="ARBA" id="ARBA00023163"/>
    </source>
</evidence>
<feature type="region of interest" description="Disordered" evidence="8">
    <location>
        <begin position="1"/>
        <end position="52"/>
    </location>
</feature>
<dbReference type="InterPro" id="IPR036390">
    <property type="entry name" value="WH_DNA-bd_sf"/>
</dbReference>
<dbReference type="SUPFAM" id="SSF46785">
    <property type="entry name" value="Winged helix' DNA-binding domain"/>
    <property type="match status" value="1"/>
</dbReference>
<dbReference type="Gene3D" id="1.10.10.10">
    <property type="entry name" value="Winged helix-like DNA-binding domain superfamily/Winged helix DNA-binding domain"/>
    <property type="match status" value="1"/>
</dbReference>
<evidence type="ECO:0000313" key="10">
    <source>
        <dbReference type="Proteomes" id="UP001652625"/>
    </source>
</evidence>
<name>A0ABM4CJT7_HYDVU</name>
<evidence type="ECO:0000256" key="3">
    <source>
        <dbReference type="ARBA" id="ARBA00023125"/>
    </source>
</evidence>
<keyword evidence="3 7" id="KW-0238">DNA-binding</keyword>
<dbReference type="Proteomes" id="UP001652625">
    <property type="component" value="Chromosome 09"/>
</dbReference>
<reference evidence="11" key="1">
    <citation type="submission" date="2025-08" db="UniProtKB">
        <authorList>
            <consortium name="RefSeq"/>
        </authorList>
    </citation>
    <scope>IDENTIFICATION</scope>
</reference>
<dbReference type="CDD" id="cd07977">
    <property type="entry name" value="TFIIE_beta_winged_helix"/>
    <property type="match status" value="1"/>
</dbReference>
<dbReference type="PANTHER" id="PTHR12716:SF8">
    <property type="entry name" value="TRANSCRIPTION INITIATION FACTOR IIE SUBUNIT BETA"/>
    <property type="match status" value="1"/>
</dbReference>